<sequence>PEDTPVNDTNPPHLTSARQRGQSQLTKQSRASEKTRASEGGRGKAAMSMLSNALGSATAAFNCSGG</sequence>
<name>A0AAW1ZAH6_CULAL</name>
<dbReference type="EMBL" id="JAWDJR010000018">
    <property type="protein sequence ID" value="KAK9958341.1"/>
    <property type="molecule type" value="Genomic_DNA"/>
</dbReference>
<gene>
    <name evidence="2" type="ORF">ABG768_010468</name>
</gene>
<evidence type="ECO:0000313" key="2">
    <source>
        <dbReference type="EMBL" id="KAK9958341.1"/>
    </source>
</evidence>
<comment type="caution">
    <text evidence="2">The sequence shown here is derived from an EMBL/GenBank/DDBJ whole genome shotgun (WGS) entry which is preliminary data.</text>
</comment>
<dbReference type="AlphaFoldDB" id="A0AAW1ZAH6"/>
<evidence type="ECO:0000313" key="3">
    <source>
        <dbReference type="Proteomes" id="UP001479290"/>
    </source>
</evidence>
<dbReference type="Proteomes" id="UP001479290">
    <property type="component" value="Unassembled WGS sequence"/>
</dbReference>
<feature type="compositionally biased region" description="Basic and acidic residues" evidence="1">
    <location>
        <begin position="30"/>
        <end position="42"/>
    </location>
</feature>
<feature type="compositionally biased region" description="Polar residues" evidence="1">
    <location>
        <begin position="1"/>
        <end position="29"/>
    </location>
</feature>
<protein>
    <submittedName>
        <fullName evidence="2">Uncharacterized protein</fullName>
    </submittedName>
</protein>
<keyword evidence="3" id="KW-1185">Reference proteome</keyword>
<evidence type="ECO:0000256" key="1">
    <source>
        <dbReference type="SAM" id="MobiDB-lite"/>
    </source>
</evidence>
<feature type="region of interest" description="Disordered" evidence="1">
    <location>
        <begin position="1"/>
        <end position="45"/>
    </location>
</feature>
<organism evidence="2 3">
    <name type="scientific">Culter alburnus</name>
    <name type="common">Topmouth culter</name>
    <dbReference type="NCBI Taxonomy" id="194366"/>
    <lineage>
        <taxon>Eukaryota</taxon>
        <taxon>Metazoa</taxon>
        <taxon>Chordata</taxon>
        <taxon>Craniata</taxon>
        <taxon>Vertebrata</taxon>
        <taxon>Euteleostomi</taxon>
        <taxon>Actinopterygii</taxon>
        <taxon>Neopterygii</taxon>
        <taxon>Teleostei</taxon>
        <taxon>Ostariophysi</taxon>
        <taxon>Cypriniformes</taxon>
        <taxon>Xenocyprididae</taxon>
        <taxon>Xenocypridinae</taxon>
        <taxon>Culter</taxon>
    </lineage>
</organism>
<proteinExistence type="predicted"/>
<feature type="non-terminal residue" evidence="2">
    <location>
        <position position="1"/>
    </location>
</feature>
<accession>A0AAW1ZAH6</accession>
<reference evidence="2 3" key="1">
    <citation type="submission" date="2024-05" db="EMBL/GenBank/DDBJ databases">
        <title>A high-quality chromosomal-level genome assembly of Topmouth culter (Culter alburnus).</title>
        <authorList>
            <person name="Zhao H."/>
        </authorList>
    </citation>
    <scope>NUCLEOTIDE SEQUENCE [LARGE SCALE GENOMIC DNA]</scope>
    <source>
        <strain evidence="2">CATC2023</strain>
        <tissue evidence="2">Muscle</tissue>
    </source>
</reference>